<keyword evidence="3" id="KW-1003">Cell membrane</keyword>
<feature type="transmembrane region" description="Helical" evidence="7">
    <location>
        <begin position="387"/>
        <end position="403"/>
    </location>
</feature>
<comment type="caution">
    <text evidence="8">The sequence shown here is derived from an EMBL/GenBank/DDBJ whole genome shotgun (WGS) entry which is preliminary data.</text>
</comment>
<evidence type="ECO:0000256" key="6">
    <source>
        <dbReference type="ARBA" id="ARBA00023136"/>
    </source>
</evidence>
<dbReference type="EMBL" id="JBHMAF010000185">
    <property type="protein sequence ID" value="MFB9761011.1"/>
    <property type="molecule type" value="Genomic_DNA"/>
</dbReference>
<evidence type="ECO:0000256" key="4">
    <source>
        <dbReference type="ARBA" id="ARBA00022692"/>
    </source>
</evidence>
<feature type="transmembrane region" description="Helical" evidence="7">
    <location>
        <begin position="337"/>
        <end position="355"/>
    </location>
</feature>
<dbReference type="InterPro" id="IPR014047">
    <property type="entry name" value="Chr_Tranpt_l_chain"/>
</dbReference>
<feature type="transmembrane region" description="Helical" evidence="7">
    <location>
        <begin position="89"/>
        <end position="112"/>
    </location>
</feature>
<keyword evidence="6 7" id="KW-0472">Membrane</keyword>
<evidence type="ECO:0000313" key="8">
    <source>
        <dbReference type="EMBL" id="MFB9761011.1"/>
    </source>
</evidence>
<gene>
    <name evidence="8" type="ORF">ACFFMS_22355</name>
</gene>
<dbReference type="PIRSF" id="PIRSF004810">
    <property type="entry name" value="ChrA"/>
    <property type="match status" value="1"/>
</dbReference>
<reference evidence="8 9" key="1">
    <citation type="submission" date="2024-09" db="EMBL/GenBank/DDBJ databases">
        <authorList>
            <person name="Sun Q."/>
            <person name="Mori K."/>
        </authorList>
    </citation>
    <scope>NUCLEOTIDE SEQUENCE [LARGE SCALE GENOMIC DNA]</scope>
    <source>
        <strain evidence="8 9">JCM 11201</strain>
    </source>
</reference>
<proteinExistence type="inferred from homology"/>
<feature type="transmembrane region" description="Helical" evidence="7">
    <location>
        <begin position="156"/>
        <end position="187"/>
    </location>
</feature>
<evidence type="ECO:0000256" key="2">
    <source>
        <dbReference type="ARBA" id="ARBA00005262"/>
    </source>
</evidence>
<keyword evidence="9" id="KW-1185">Reference proteome</keyword>
<dbReference type="PANTHER" id="PTHR33567">
    <property type="entry name" value="CHROMATE ION TRANSPORTER (EUROFUNG)"/>
    <property type="match status" value="1"/>
</dbReference>
<feature type="transmembrane region" description="Helical" evidence="7">
    <location>
        <begin position="207"/>
        <end position="225"/>
    </location>
</feature>
<evidence type="ECO:0000256" key="5">
    <source>
        <dbReference type="ARBA" id="ARBA00022989"/>
    </source>
</evidence>
<evidence type="ECO:0000256" key="7">
    <source>
        <dbReference type="SAM" id="Phobius"/>
    </source>
</evidence>
<dbReference type="NCBIfam" id="TIGR00937">
    <property type="entry name" value="2A51"/>
    <property type="match status" value="1"/>
</dbReference>
<evidence type="ECO:0000256" key="3">
    <source>
        <dbReference type="ARBA" id="ARBA00022475"/>
    </source>
</evidence>
<name>A0ABV5WK60_9BACI</name>
<organism evidence="8 9">
    <name type="scientific">Ectobacillus funiculus</name>
    <dbReference type="NCBI Taxonomy" id="137993"/>
    <lineage>
        <taxon>Bacteria</taxon>
        <taxon>Bacillati</taxon>
        <taxon>Bacillota</taxon>
        <taxon>Bacilli</taxon>
        <taxon>Bacillales</taxon>
        <taxon>Bacillaceae</taxon>
        <taxon>Ectobacillus</taxon>
    </lineage>
</organism>
<keyword evidence="4 7" id="KW-0812">Transmembrane</keyword>
<feature type="transmembrane region" description="Helical" evidence="7">
    <location>
        <begin position="232"/>
        <end position="254"/>
    </location>
</feature>
<feature type="transmembrane region" description="Helical" evidence="7">
    <location>
        <begin position="303"/>
        <end position="325"/>
    </location>
</feature>
<evidence type="ECO:0000313" key="9">
    <source>
        <dbReference type="Proteomes" id="UP001589609"/>
    </source>
</evidence>
<protein>
    <submittedName>
        <fullName evidence="8">Chromate transporter</fullName>
    </submittedName>
</protein>
<sequence>MDKGLPNNLKKEKGKLSLLLEVLLISTKLGLTSFGGPIAHLGYFREEYVNRRKWLDEKTYADLVALCQFLPGPASSQVGMGIGFIRAGFLGAICSWLGFTLPSVIALVLFAYFLKGTSLSETGWLHGLLVVAVAVVAQAVWGMAKNLASDRPRATIAIVSAILTLMIPSVFGQVGIIIVAGIIGWFWFQSTSDSKPVLIPISFNKKVASILLVLFFVLLGLLPIVRQFTHSNLIALFDGFYRSGALVFGGGHVVLPLLQAEVVPQGWLTADQFLAGYGAAQAVPGPLFTFASYLGMASFGWKGAIVATIAIFLPSFLLIIGALPFWNWLRHRPRFQAALHGINAAVVGILLAALYDPVWTKAIKSPFDFCLALAAFGLLTVWKCPPWIVVVFSAAAGALLSFIS</sequence>
<comment type="subcellular location">
    <subcellularLocation>
        <location evidence="1">Cell membrane</location>
        <topology evidence="1">Multi-pass membrane protein</topology>
    </subcellularLocation>
</comment>
<dbReference type="Pfam" id="PF02417">
    <property type="entry name" value="Chromate_transp"/>
    <property type="match status" value="2"/>
</dbReference>
<feature type="transmembrane region" description="Helical" evidence="7">
    <location>
        <begin position="124"/>
        <end position="144"/>
    </location>
</feature>
<keyword evidence="5 7" id="KW-1133">Transmembrane helix</keyword>
<dbReference type="InterPro" id="IPR003370">
    <property type="entry name" value="Chromate_transpt"/>
</dbReference>
<evidence type="ECO:0000256" key="1">
    <source>
        <dbReference type="ARBA" id="ARBA00004651"/>
    </source>
</evidence>
<dbReference type="PANTHER" id="PTHR33567:SF3">
    <property type="entry name" value="CHROMATE ION TRANSPORTER (EUROFUNG)"/>
    <property type="match status" value="1"/>
</dbReference>
<feature type="transmembrane region" description="Helical" evidence="7">
    <location>
        <begin position="20"/>
        <end position="44"/>
    </location>
</feature>
<accession>A0ABV5WK60</accession>
<dbReference type="RefSeq" id="WP_379951271.1">
    <property type="nucleotide sequence ID" value="NZ_JBHMAF010000185.1"/>
</dbReference>
<comment type="similarity">
    <text evidence="2">Belongs to the chromate ion transporter (CHR) (TC 2.A.51) family.</text>
</comment>
<dbReference type="Proteomes" id="UP001589609">
    <property type="component" value="Unassembled WGS sequence"/>
</dbReference>